<dbReference type="GO" id="GO:0046943">
    <property type="term" value="F:carboxylic acid transmembrane transporter activity"/>
    <property type="evidence" value="ECO:0007669"/>
    <property type="project" value="TreeGrafter"/>
</dbReference>
<dbReference type="Proteomes" id="UP000189628">
    <property type="component" value="Chromosome"/>
</dbReference>
<dbReference type="PROSITE" id="PS00217">
    <property type="entry name" value="SUGAR_TRANSPORT_2"/>
    <property type="match status" value="1"/>
</dbReference>
<evidence type="ECO:0000256" key="1">
    <source>
        <dbReference type="ARBA" id="ARBA00004141"/>
    </source>
</evidence>
<name>A0A1U9VGD2_9RALS</name>
<feature type="transmembrane region" description="Helical" evidence="5">
    <location>
        <begin position="177"/>
        <end position="197"/>
    </location>
</feature>
<proteinExistence type="predicted"/>
<feature type="transmembrane region" description="Helical" evidence="5">
    <location>
        <begin position="255"/>
        <end position="274"/>
    </location>
</feature>
<feature type="transmembrane region" description="Helical" evidence="5">
    <location>
        <begin position="294"/>
        <end position="312"/>
    </location>
</feature>
<dbReference type="EMBL" id="CP019911">
    <property type="protein sequence ID" value="AQW29728.1"/>
    <property type="molecule type" value="Genomic_DNA"/>
</dbReference>
<evidence type="ECO:0000256" key="3">
    <source>
        <dbReference type="ARBA" id="ARBA00022989"/>
    </source>
</evidence>
<feature type="domain" description="Major facilitator superfamily (MFS) profile" evidence="6">
    <location>
        <begin position="25"/>
        <end position="438"/>
    </location>
</feature>
<dbReference type="PROSITE" id="PS50850">
    <property type="entry name" value="MFS"/>
    <property type="match status" value="1"/>
</dbReference>
<evidence type="ECO:0000313" key="8">
    <source>
        <dbReference type="Proteomes" id="UP000189628"/>
    </source>
</evidence>
<keyword evidence="4 5" id="KW-0472">Membrane</keyword>
<evidence type="ECO:0000256" key="5">
    <source>
        <dbReference type="SAM" id="Phobius"/>
    </source>
</evidence>
<feature type="transmembrane region" description="Helical" evidence="5">
    <location>
        <begin position="413"/>
        <end position="432"/>
    </location>
</feature>
<evidence type="ECO:0000256" key="2">
    <source>
        <dbReference type="ARBA" id="ARBA00022692"/>
    </source>
</evidence>
<sequence>MSNAPPIDVRALIDAQPLGRFQWLVVALGFCVIALDGFDTGIMGFIAPEVARVWGIGKASLGPVLSAALIGLAIGALVAGPLADRFGRKVVLVTCVFFFGAWTLASAFAPDQAWLMVLRFLTGLGLGASMPNAGTLVSEYAPQRHRSILVTVVFCGFTFGASVGGFAAAWLIPHYGWRSVLALGGVLPLAAVPLLMWKLPESARFLAASRAPAAVIRRVIDRLAPGVATERSTFVLPGVVREKGHPIRLILSREFALGTLMLWVTYFMGLFLVYLMGSWLPTLVGGAGFSVRDAALVTALFQFGGTAGSLFLGWRMDRGHPHRVLALTYLTGGVLVYLIGVSSHGFGQLALFALGAGFCLNGANTGMNALATRFYPTAARATGASWMHGIGRWGAISSAFAGAQMLAAGWSFAQVFAALTVPAAIGALAVFVKGRGTQPLDRPAVVQSAMS</sequence>
<reference evidence="7 8" key="1">
    <citation type="submission" date="2017-02" db="EMBL/GenBank/DDBJ databases">
        <title>Blood Disease Bacterium A2-HR MARDI.</title>
        <authorList>
            <person name="Badrun R."/>
            <person name="Abu Bakar N."/>
            <person name="Laboh R."/>
        </authorList>
    </citation>
    <scope>NUCLEOTIDE SEQUENCE [LARGE SCALE GENOMIC DNA]</scope>
    <source>
        <strain evidence="7 8">A2-HR MARDI</strain>
    </source>
</reference>
<organism evidence="7 8">
    <name type="scientific">blood disease bacterium A2-HR MARDI</name>
    <dbReference type="NCBI Taxonomy" id="1944648"/>
    <lineage>
        <taxon>Bacteria</taxon>
        <taxon>Pseudomonadati</taxon>
        <taxon>Pseudomonadota</taxon>
        <taxon>Betaproteobacteria</taxon>
        <taxon>Burkholderiales</taxon>
        <taxon>Burkholderiaceae</taxon>
        <taxon>Ralstonia</taxon>
        <taxon>Ralstonia solanacearum species complex</taxon>
    </lineage>
</organism>
<feature type="transmembrane region" description="Helical" evidence="5">
    <location>
        <begin position="21"/>
        <end position="47"/>
    </location>
</feature>
<dbReference type="RefSeq" id="WP_078222195.1">
    <property type="nucleotide sequence ID" value="NZ_CP019911.1"/>
</dbReference>
<dbReference type="PROSITE" id="PS00216">
    <property type="entry name" value="SUGAR_TRANSPORT_1"/>
    <property type="match status" value="1"/>
</dbReference>
<dbReference type="GO" id="GO:0005886">
    <property type="term" value="C:plasma membrane"/>
    <property type="evidence" value="ECO:0007669"/>
    <property type="project" value="TreeGrafter"/>
</dbReference>
<feature type="transmembrane region" description="Helical" evidence="5">
    <location>
        <begin position="90"/>
        <end position="108"/>
    </location>
</feature>
<keyword evidence="3 5" id="KW-1133">Transmembrane helix</keyword>
<dbReference type="SUPFAM" id="SSF103473">
    <property type="entry name" value="MFS general substrate transporter"/>
    <property type="match status" value="1"/>
</dbReference>
<dbReference type="PANTHER" id="PTHR23508">
    <property type="entry name" value="CARBOXYLIC ACID TRANSPORTER PROTEIN HOMOLOG"/>
    <property type="match status" value="1"/>
</dbReference>
<feature type="transmembrane region" description="Helical" evidence="5">
    <location>
        <begin position="324"/>
        <end position="343"/>
    </location>
</feature>
<feature type="transmembrane region" description="Helical" evidence="5">
    <location>
        <begin position="59"/>
        <end position="78"/>
    </location>
</feature>
<dbReference type="Gene3D" id="1.20.1250.20">
    <property type="entry name" value="MFS general substrate transporter like domains"/>
    <property type="match status" value="1"/>
</dbReference>
<gene>
    <name evidence="7" type="ORF">B0B51_06810</name>
</gene>
<dbReference type="InterPro" id="IPR011701">
    <property type="entry name" value="MFS"/>
</dbReference>
<dbReference type="CDD" id="cd17365">
    <property type="entry name" value="MFS_PcaK_like"/>
    <property type="match status" value="1"/>
</dbReference>
<protein>
    <submittedName>
        <fullName evidence="7">4-hydroxybenzoate transporter</fullName>
    </submittedName>
</protein>
<evidence type="ECO:0000259" key="6">
    <source>
        <dbReference type="PROSITE" id="PS50850"/>
    </source>
</evidence>
<evidence type="ECO:0000313" key="7">
    <source>
        <dbReference type="EMBL" id="AQW29728.1"/>
    </source>
</evidence>
<evidence type="ECO:0000256" key="4">
    <source>
        <dbReference type="ARBA" id="ARBA00023136"/>
    </source>
</evidence>
<comment type="subcellular location">
    <subcellularLocation>
        <location evidence="1">Membrane</location>
        <topology evidence="1">Multi-pass membrane protein</topology>
    </subcellularLocation>
</comment>
<dbReference type="InterPro" id="IPR036259">
    <property type="entry name" value="MFS_trans_sf"/>
</dbReference>
<feature type="transmembrane region" description="Helical" evidence="5">
    <location>
        <begin position="114"/>
        <end position="136"/>
    </location>
</feature>
<dbReference type="InterPro" id="IPR005829">
    <property type="entry name" value="Sugar_transporter_CS"/>
</dbReference>
<dbReference type="Pfam" id="PF07690">
    <property type="entry name" value="MFS_1"/>
    <property type="match status" value="1"/>
</dbReference>
<accession>A0A1U9VGD2</accession>
<feature type="transmembrane region" description="Helical" evidence="5">
    <location>
        <begin position="148"/>
        <end position="171"/>
    </location>
</feature>
<dbReference type="AlphaFoldDB" id="A0A1U9VGD2"/>
<dbReference type="InterPro" id="IPR020846">
    <property type="entry name" value="MFS_dom"/>
</dbReference>
<dbReference type="PANTHER" id="PTHR23508:SF10">
    <property type="entry name" value="CARBOXYLIC ACID TRANSPORTER PROTEIN HOMOLOG"/>
    <property type="match status" value="1"/>
</dbReference>
<keyword evidence="2 5" id="KW-0812">Transmembrane</keyword>